<evidence type="ECO:0000313" key="13">
    <source>
        <dbReference type="EMBL" id="TNL96603.1"/>
    </source>
</evidence>
<dbReference type="EC" id="5.3.3.2" evidence="3 10"/>
<comment type="function">
    <text evidence="10">Catalyzes the 1,3-allylic rearrangement of the homoallylic substrate isopentenyl (IPP) to its highly electrophilic allylic isomer, dimethylallyl diphosphate (DMAPP).</text>
</comment>
<dbReference type="AlphaFoldDB" id="A0A5C4U3Z4"/>
<dbReference type="GO" id="GO:0004452">
    <property type="term" value="F:isopentenyl-diphosphate delta-isomerase activity"/>
    <property type="evidence" value="ECO:0007669"/>
    <property type="project" value="UniProtKB-UniRule"/>
</dbReference>
<comment type="cofactor">
    <cofactor evidence="10">
        <name>Mg(2+)</name>
        <dbReference type="ChEBI" id="CHEBI:18420"/>
    </cofactor>
    <text evidence="10">Binds 1 Mg(2+) ion per subunit. The magnesium ion binds only when substrate is bound.</text>
</comment>
<dbReference type="SUPFAM" id="SSF55811">
    <property type="entry name" value="Nudix"/>
    <property type="match status" value="1"/>
</dbReference>
<keyword evidence="4 10" id="KW-0963">Cytoplasm</keyword>
<feature type="domain" description="Nudix hydrolase" evidence="12">
    <location>
        <begin position="30"/>
        <end position="169"/>
    </location>
</feature>
<dbReference type="InterPro" id="IPR000086">
    <property type="entry name" value="NUDIX_hydrolase_dom"/>
</dbReference>
<name>A0A5C4U3Z4_9CORY</name>
<feature type="binding site" evidence="10">
    <location>
        <position position="119"/>
    </location>
    <ligand>
        <name>Mn(2+)</name>
        <dbReference type="ChEBI" id="CHEBI:29035"/>
    </ligand>
</feature>
<evidence type="ECO:0000256" key="10">
    <source>
        <dbReference type="HAMAP-Rule" id="MF_00202"/>
    </source>
</evidence>
<keyword evidence="8 10" id="KW-0414">Isoprene biosynthesis</keyword>
<organism evidence="13 14">
    <name type="scientific">Corynebacterium tapiri</name>
    <dbReference type="NCBI Taxonomy" id="1448266"/>
    <lineage>
        <taxon>Bacteria</taxon>
        <taxon>Bacillati</taxon>
        <taxon>Actinomycetota</taxon>
        <taxon>Actinomycetes</taxon>
        <taxon>Mycobacteriales</taxon>
        <taxon>Corynebacteriaceae</taxon>
        <taxon>Corynebacterium</taxon>
    </lineage>
</organism>
<evidence type="ECO:0000313" key="14">
    <source>
        <dbReference type="Proteomes" id="UP000312032"/>
    </source>
</evidence>
<dbReference type="NCBIfam" id="TIGR02150">
    <property type="entry name" value="IPP_isom_1"/>
    <property type="match status" value="1"/>
</dbReference>
<keyword evidence="9 10" id="KW-0413">Isomerase</keyword>
<accession>A0A5C4U3Z4</accession>
<evidence type="ECO:0000256" key="1">
    <source>
        <dbReference type="ARBA" id="ARBA00004826"/>
    </source>
</evidence>
<feature type="binding site" evidence="10">
    <location>
        <position position="87"/>
    </location>
    <ligand>
        <name>Mg(2+)</name>
        <dbReference type="ChEBI" id="CHEBI:18420"/>
    </ligand>
</feature>
<dbReference type="GO" id="GO:0050992">
    <property type="term" value="P:dimethylallyl diphosphate biosynthetic process"/>
    <property type="evidence" value="ECO:0007669"/>
    <property type="project" value="UniProtKB-UniRule"/>
</dbReference>
<dbReference type="InterPro" id="IPR056375">
    <property type="entry name" value="Idi_bact"/>
</dbReference>
<comment type="catalytic activity">
    <reaction evidence="10">
        <text>isopentenyl diphosphate = dimethylallyl diphosphate</text>
        <dbReference type="Rhea" id="RHEA:23284"/>
        <dbReference type="ChEBI" id="CHEBI:57623"/>
        <dbReference type="ChEBI" id="CHEBI:128769"/>
        <dbReference type="EC" id="5.3.3.2"/>
    </reaction>
</comment>
<feature type="binding site" evidence="10">
    <location>
        <position position="69"/>
    </location>
    <ligand>
        <name>Mn(2+)</name>
        <dbReference type="ChEBI" id="CHEBI:29035"/>
    </ligand>
</feature>
<dbReference type="PROSITE" id="PS51462">
    <property type="entry name" value="NUDIX"/>
    <property type="match status" value="1"/>
</dbReference>
<feature type="binding site" evidence="10">
    <location>
        <position position="32"/>
    </location>
    <ligand>
        <name>Mn(2+)</name>
        <dbReference type="ChEBI" id="CHEBI:29035"/>
    </ligand>
</feature>
<feature type="binding site" evidence="10">
    <location>
        <position position="25"/>
    </location>
    <ligand>
        <name>Mn(2+)</name>
        <dbReference type="ChEBI" id="CHEBI:29035"/>
    </ligand>
</feature>
<dbReference type="GO" id="GO:0046872">
    <property type="term" value="F:metal ion binding"/>
    <property type="evidence" value="ECO:0007669"/>
    <property type="project" value="UniProtKB-KW"/>
</dbReference>
<evidence type="ECO:0000256" key="2">
    <source>
        <dbReference type="ARBA" id="ARBA00007579"/>
    </source>
</evidence>
<dbReference type="CDD" id="cd02885">
    <property type="entry name" value="NUDIX_IPP_Isomerase"/>
    <property type="match status" value="1"/>
</dbReference>
<dbReference type="Proteomes" id="UP000312032">
    <property type="component" value="Unassembled WGS sequence"/>
</dbReference>
<keyword evidence="14" id="KW-1185">Reference proteome</keyword>
<dbReference type="GO" id="GO:0005737">
    <property type="term" value="C:cytoplasm"/>
    <property type="evidence" value="ECO:0007669"/>
    <property type="project" value="UniProtKB-SubCell"/>
</dbReference>
<dbReference type="EMBL" id="VDHJ01000010">
    <property type="protein sequence ID" value="TNL96603.1"/>
    <property type="molecule type" value="Genomic_DNA"/>
</dbReference>
<dbReference type="UniPathway" id="UPA00059">
    <property type="reaction ID" value="UER00104"/>
</dbReference>
<dbReference type="OrthoDB" id="9809458at2"/>
<comment type="pathway">
    <text evidence="1 10">Isoprenoid biosynthesis; dimethylallyl diphosphate biosynthesis; dimethylallyl diphosphate from isopentenyl diphosphate: step 1/1.</text>
</comment>
<evidence type="ECO:0000256" key="11">
    <source>
        <dbReference type="PIRSR" id="PIRSR018427-1"/>
    </source>
</evidence>
<evidence type="ECO:0000256" key="6">
    <source>
        <dbReference type="ARBA" id="ARBA00022842"/>
    </source>
</evidence>
<evidence type="ECO:0000256" key="7">
    <source>
        <dbReference type="ARBA" id="ARBA00023211"/>
    </source>
</evidence>
<dbReference type="PIRSF" id="PIRSF018427">
    <property type="entry name" value="Isopntndiph_ism"/>
    <property type="match status" value="1"/>
</dbReference>
<reference evidence="13 14" key="1">
    <citation type="submission" date="2019-06" db="EMBL/GenBank/DDBJ databases">
        <authorList>
            <person name="Li J."/>
        </authorList>
    </citation>
    <scope>NUCLEOTIDE SEQUENCE [LARGE SCALE GENOMIC DNA]</scope>
    <source>
        <strain evidence="13 14">LMG 28165</strain>
    </source>
</reference>
<keyword evidence="5 10" id="KW-0479">Metal-binding</keyword>
<protein>
    <recommendedName>
        <fullName evidence="3 10">Isopentenyl-diphosphate Delta-isomerase</fullName>
        <shortName evidence="10">IPP isomerase</shortName>
        <ecNumber evidence="3 10">5.3.3.2</ecNumber>
    </recommendedName>
    <alternativeName>
        <fullName evidence="10">IPP:DMAPP isomerase</fullName>
    </alternativeName>
    <alternativeName>
        <fullName evidence="10">Isopentenyl pyrophosphate isomerase</fullName>
    </alternativeName>
</protein>
<feature type="binding site" evidence="10">
    <location>
        <position position="117"/>
    </location>
    <ligand>
        <name>Mn(2+)</name>
        <dbReference type="ChEBI" id="CHEBI:29035"/>
    </ligand>
</feature>
<gene>
    <name evidence="10" type="primary">idi</name>
    <name evidence="13" type="ORF">FHE74_07860</name>
</gene>
<evidence type="ECO:0000256" key="5">
    <source>
        <dbReference type="ARBA" id="ARBA00022723"/>
    </source>
</evidence>
<comment type="cofactor">
    <cofactor evidence="10">
        <name>Mn(2+)</name>
        <dbReference type="ChEBI" id="CHEBI:29035"/>
    </cofactor>
    <text evidence="10">Binds 1 Mn(2+) ion per subunit.</text>
</comment>
<dbReference type="Pfam" id="PF00293">
    <property type="entry name" value="NUDIX"/>
    <property type="match status" value="1"/>
</dbReference>
<dbReference type="InterPro" id="IPR011876">
    <property type="entry name" value="IsopentenylPP_isomerase_typ1"/>
</dbReference>
<evidence type="ECO:0000256" key="8">
    <source>
        <dbReference type="ARBA" id="ARBA00023229"/>
    </source>
</evidence>
<dbReference type="InterPro" id="IPR015797">
    <property type="entry name" value="NUDIX_hydrolase-like_dom_sf"/>
</dbReference>
<dbReference type="RefSeq" id="WP_139465957.1">
    <property type="nucleotide sequence ID" value="NZ_VDHJ01000010.1"/>
</dbReference>
<comment type="caution">
    <text evidence="13">The sequence shown here is derived from an EMBL/GenBank/DDBJ whole genome shotgun (WGS) entry which is preliminary data.</text>
</comment>
<dbReference type="PANTHER" id="PTHR10885">
    <property type="entry name" value="ISOPENTENYL-DIPHOSPHATE DELTA-ISOMERASE"/>
    <property type="match status" value="1"/>
</dbReference>
<comment type="subcellular location">
    <subcellularLocation>
        <location evidence="10">Cytoplasm</location>
    </subcellularLocation>
</comment>
<evidence type="ECO:0000256" key="4">
    <source>
        <dbReference type="ARBA" id="ARBA00022490"/>
    </source>
</evidence>
<proteinExistence type="inferred from homology"/>
<keyword evidence="7 10" id="KW-0464">Manganese</keyword>
<feature type="active site" evidence="10 11">
    <location>
        <position position="67"/>
    </location>
</feature>
<dbReference type="GO" id="GO:0008299">
    <property type="term" value="P:isoprenoid biosynthetic process"/>
    <property type="evidence" value="ECO:0007669"/>
    <property type="project" value="UniProtKB-UniRule"/>
</dbReference>
<evidence type="ECO:0000259" key="12">
    <source>
        <dbReference type="PROSITE" id="PS51462"/>
    </source>
</evidence>
<dbReference type="Gene3D" id="3.90.79.10">
    <property type="entry name" value="Nucleoside Triphosphate Pyrophosphohydrolase"/>
    <property type="match status" value="1"/>
</dbReference>
<dbReference type="NCBIfam" id="NF002995">
    <property type="entry name" value="PRK03759.1"/>
    <property type="match status" value="1"/>
</dbReference>
<evidence type="ECO:0000256" key="3">
    <source>
        <dbReference type="ARBA" id="ARBA00012057"/>
    </source>
</evidence>
<comment type="similarity">
    <text evidence="2 10">Belongs to the IPP isomerase type 1 family.</text>
</comment>
<keyword evidence="6 10" id="KW-0460">Magnesium</keyword>
<dbReference type="PANTHER" id="PTHR10885:SF0">
    <property type="entry name" value="ISOPENTENYL-DIPHOSPHATE DELTA-ISOMERASE"/>
    <property type="match status" value="1"/>
</dbReference>
<dbReference type="HAMAP" id="MF_00202">
    <property type="entry name" value="Idi"/>
    <property type="match status" value="1"/>
</dbReference>
<sequence length="186" mass="20348">MTVEKVVLVDDAGKPIGTADKAAVHTDNTPLHLAFSAYVVRPDGRTLLTRRALSKKTWPGTWTNSFCGHPAPGETTEAAVVRRAGYELGIDAESVDSIEEVLPDFRYRAVDSSGIVEHEICPVYLVRIAEDAQVNPRRDEVEEYAWVDASALVDTARQLPQVLSPWCVSELAEEALVKALSEQTSS</sequence>
<feature type="active site" evidence="10 11">
    <location>
        <position position="119"/>
    </location>
</feature>
<evidence type="ECO:0000256" key="9">
    <source>
        <dbReference type="ARBA" id="ARBA00023235"/>
    </source>
</evidence>